<name>A0A9P0XCT0_PIEBR</name>
<keyword evidence="4 11" id="KW-0645">Protease</keyword>
<dbReference type="InterPro" id="IPR033116">
    <property type="entry name" value="TRYPSIN_SER"/>
</dbReference>
<evidence type="ECO:0000313" key="15">
    <source>
        <dbReference type="Proteomes" id="UP001152562"/>
    </source>
</evidence>
<dbReference type="Gene3D" id="2.40.10.10">
    <property type="entry name" value="Trypsin-like serine proteases"/>
    <property type="match status" value="2"/>
</dbReference>
<evidence type="ECO:0000256" key="5">
    <source>
        <dbReference type="ARBA" id="ARBA00022801"/>
    </source>
</evidence>
<reference evidence="14" key="1">
    <citation type="submission" date="2022-05" db="EMBL/GenBank/DDBJ databases">
        <authorList>
            <person name="Okamura Y."/>
        </authorList>
    </citation>
    <scope>NUCLEOTIDE SEQUENCE</scope>
</reference>
<evidence type="ECO:0000256" key="6">
    <source>
        <dbReference type="ARBA" id="ARBA00022825"/>
    </source>
</evidence>
<dbReference type="InterPro" id="IPR050430">
    <property type="entry name" value="Peptidase_S1"/>
</dbReference>
<keyword evidence="12" id="KW-0732">Signal</keyword>
<dbReference type="AlphaFoldDB" id="A0A9P0XCT0"/>
<comment type="similarity">
    <text evidence="2">Belongs to the peptidase S1 family.</text>
</comment>
<gene>
    <name evidence="14" type="ORF">PIBRA_LOCUS7943</name>
</gene>
<dbReference type="PRINTS" id="PR00722">
    <property type="entry name" value="CHYMOTRYPSIN"/>
</dbReference>
<dbReference type="InterPro" id="IPR018114">
    <property type="entry name" value="TRYPSIN_HIS"/>
</dbReference>
<feature type="domain" description="Peptidase S1" evidence="13">
    <location>
        <begin position="54"/>
        <end position="285"/>
    </location>
</feature>
<dbReference type="PANTHER" id="PTHR24276:SF91">
    <property type="entry name" value="AT26814P-RELATED"/>
    <property type="match status" value="1"/>
</dbReference>
<evidence type="ECO:0000256" key="4">
    <source>
        <dbReference type="ARBA" id="ARBA00022670"/>
    </source>
</evidence>
<dbReference type="PROSITE" id="PS50240">
    <property type="entry name" value="TRYPSIN_DOM"/>
    <property type="match status" value="1"/>
</dbReference>
<keyword evidence="15" id="KW-1185">Reference proteome</keyword>
<evidence type="ECO:0000259" key="13">
    <source>
        <dbReference type="PROSITE" id="PS50240"/>
    </source>
</evidence>
<comment type="function">
    <text evidence="9">Fibrinolytic activity; shows preferential cleavage of Arg-Gly bonds in all three fibrinogen chains. Contact with the caterpillars causes severe bleeding, due the anticoagulant effect of the protein.</text>
</comment>
<comment type="caution">
    <text evidence="14">The sequence shown here is derived from an EMBL/GenBank/DDBJ whole genome shotgun (WGS) entry which is preliminary data.</text>
</comment>
<evidence type="ECO:0000256" key="11">
    <source>
        <dbReference type="RuleBase" id="RU363034"/>
    </source>
</evidence>
<evidence type="ECO:0000256" key="1">
    <source>
        <dbReference type="ARBA" id="ARBA00004239"/>
    </source>
</evidence>
<keyword evidence="3" id="KW-0800">Toxin</keyword>
<dbReference type="PROSITE" id="PS00135">
    <property type="entry name" value="TRYPSIN_SER"/>
    <property type="match status" value="1"/>
</dbReference>
<proteinExistence type="inferred from homology"/>
<dbReference type="CDD" id="cd00190">
    <property type="entry name" value="Tryp_SPc"/>
    <property type="match status" value="1"/>
</dbReference>
<organism evidence="14 15">
    <name type="scientific">Pieris brassicae</name>
    <name type="common">White butterfly</name>
    <name type="synonym">Large white butterfly</name>
    <dbReference type="NCBI Taxonomy" id="7116"/>
    <lineage>
        <taxon>Eukaryota</taxon>
        <taxon>Metazoa</taxon>
        <taxon>Ecdysozoa</taxon>
        <taxon>Arthropoda</taxon>
        <taxon>Hexapoda</taxon>
        <taxon>Insecta</taxon>
        <taxon>Pterygota</taxon>
        <taxon>Neoptera</taxon>
        <taxon>Endopterygota</taxon>
        <taxon>Lepidoptera</taxon>
        <taxon>Glossata</taxon>
        <taxon>Ditrysia</taxon>
        <taxon>Papilionoidea</taxon>
        <taxon>Pieridae</taxon>
        <taxon>Pierinae</taxon>
        <taxon>Pieris</taxon>
    </lineage>
</organism>
<dbReference type="EMBL" id="CALOZG010000015">
    <property type="protein sequence ID" value="CAH4031447.1"/>
    <property type="molecule type" value="Genomic_DNA"/>
</dbReference>
<evidence type="ECO:0000256" key="2">
    <source>
        <dbReference type="ARBA" id="ARBA00007664"/>
    </source>
</evidence>
<evidence type="ECO:0000313" key="14">
    <source>
        <dbReference type="EMBL" id="CAH4031447.1"/>
    </source>
</evidence>
<feature type="signal peptide" evidence="12">
    <location>
        <begin position="1"/>
        <end position="16"/>
    </location>
</feature>
<dbReference type="GO" id="GO:0005576">
    <property type="term" value="C:extracellular region"/>
    <property type="evidence" value="ECO:0007669"/>
    <property type="project" value="UniProtKB-SubCell"/>
</dbReference>
<keyword evidence="6 11" id="KW-0720">Serine protease</keyword>
<keyword evidence="5 11" id="KW-0378">Hydrolase</keyword>
<evidence type="ECO:0000256" key="7">
    <source>
        <dbReference type="ARBA" id="ARBA00023157"/>
    </source>
</evidence>
<evidence type="ECO:0000256" key="12">
    <source>
        <dbReference type="SAM" id="SignalP"/>
    </source>
</evidence>
<dbReference type="SMART" id="SM00020">
    <property type="entry name" value="Tryp_SPc"/>
    <property type="match status" value="1"/>
</dbReference>
<dbReference type="GO" id="GO:0006508">
    <property type="term" value="P:proteolysis"/>
    <property type="evidence" value="ECO:0007669"/>
    <property type="project" value="UniProtKB-KW"/>
</dbReference>
<dbReference type="GO" id="GO:0090729">
    <property type="term" value="F:toxin activity"/>
    <property type="evidence" value="ECO:0007669"/>
    <property type="project" value="UniProtKB-KW"/>
</dbReference>
<evidence type="ECO:0000256" key="8">
    <source>
        <dbReference type="ARBA" id="ARBA00023240"/>
    </source>
</evidence>
<feature type="chain" id="PRO_5040400187" description="Peptidase S1 domain-containing protein" evidence="12">
    <location>
        <begin position="17"/>
        <end position="285"/>
    </location>
</feature>
<dbReference type="InterPro" id="IPR001254">
    <property type="entry name" value="Trypsin_dom"/>
</dbReference>
<dbReference type="Pfam" id="PF00089">
    <property type="entry name" value="Trypsin"/>
    <property type="match status" value="1"/>
</dbReference>
<comment type="subcellular location">
    <subcellularLocation>
        <location evidence="1">Secreted</location>
        <location evidence="1">Extracellular space</location>
    </subcellularLocation>
</comment>
<dbReference type="Proteomes" id="UP001152562">
    <property type="component" value="Unassembled WGS sequence"/>
</dbReference>
<dbReference type="PROSITE" id="PS00134">
    <property type="entry name" value="TRYPSIN_HIS"/>
    <property type="match status" value="1"/>
</dbReference>
<dbReference type="FunFam" id="2.40.10.10:FF:000068">
    <property type="entry name" value="transmembrane protease serine 2"/>
    <property type="match status" value="1"/>
</dbReference>
<dbReference type="SUPFAM" id="SSF50494">
    <property type="entry name" value="Trypsin-like serine proteases"/>
    <property type="match status" value="1"/>
</dbReference>
<keyword evidence="7" id="KW-1015">Disulfide bond</keyword>
<keyword evidence="10" id="KW-1205">Fibrinolytic toxin</keyword>
<dbReference type="InterPro" id="IPR001314">
    <property type="entry name" value="Peptidase_S1A"/>
</dbReference>
<evidence type="ECO:0000256" key="10">
    <source>
        <dbReference type="ARBA" id="ARBA00084094"/>
    </source>
</evidence>
<dbReference type="InterPro" id="IPR009003">
    <property type="entry name" value="Peptidase_S1_PA"/>
</dbReference>
<keyword evidence="8" id="KW-1199">Hemostasis impairing toxin</keyword>
<dbReference type="InterPro" id="IPR043504">
    <property type="entry name" value="Peptidase_S1_PA_chymotrypsin"/>
</dbReference>
<accession>A0A9P0XCT0</accession>
<sequence length="285" mass="30341">MKTLVVLVGLLAVTYAELSAEITTAYHYHENIGIHEAIRIKQAEAALDFDGSRIVGGVPSNLGDNPHLGGLVIALASGWSSVCGSSLLSHTKAVTAAHCWFDGSNQARQFTVVLGSARLFSGGVRVSTSNVVMHPEWNPRTVRNDVAVITLNYVNYNNYISNIALASGSNDYVNQWAEAAGYGATSDSQQGISQNAIQSKVSLRVITNNECRRTYPRNVFDSTICVETSGGRSTCGGDSGGPLAIANSNLLIGITSFGHRDGCQAGRPAAFARVTSFNSWIRGRM</sequence>
<dbReference type="GO" id="GO:0004252">
    <property type="term" value="F:serine-type endopeptidase activity"/>
    <property type="evidence" value="ECO:0007669"/>
    <property type="project" value="InterPro"/>
</dbReference>
<protein>
    <recommendedName>
        <fullName evidence="13">Peptidase S1 domain-containing protein</fullName>
    </recommendedName>
</protein>
<evidence type="ECO:0000256" key="9">
    <source>
        <dbReference type="ARBA" id="ARBA00055534"/>
    </source>
</evidence>
<dbReference type="PANTHER" id="PTHR24276">
    <property type="entry name" value="POLYSERASE-RELATED"/>
    <property type="match status" value="1"/>
</dbReference>
<evidence type="ECO:0000256" key="3">
    <source>
        <dbReference type="ARBA" id="ARBA00022656"/>
    </source>
</evidence>